<dbReference type="InterPro" id="IPR001680">
    <property type="entry name" value="WD40_rpt"/>
</dbReference>
<reference evidence="5 6" key="1">
    <citation type="submission" date="2021-01" db="EMBL/GenBank/DDBJ databases">
        <title>WGS of actinomycetes isolated from Thailand.</title>
        <authorList>
            <person name="Thawai C."/>
        </authorList>
    </citation>
    <scope>NUCLEOTIDE SEQUENCE [LARGE SCALE GENOMIC DNA]</scope>
    <source>
        <strain evidence="5 6">CA1R205</strain>
    </source>
</reference>
<dbReference type="InterPro" id="IPR050349">
    <property type="entry name" value="WD_LIS1/nudF_dynein_reg"/>
</dbReference>
<dbReference type="Pfam" id="PF00400">
    <property type="entry name" value="WD40"/>
    <property type="match status" value="2"/>
</dbReference>
<keyword evidence="1 3" id="KW-0853">WD repeat</keyword>
<dbReference type="PROSITE" id="PS50294">
    <property type="entry name" value="WD_REPEATS_REGION"/>
    <property type="match status" value="1"/>
</dbReference>
<dbReference type="RefSeq" id="WP_201878097.1">
    <property type="nucleotide sequence ID" value="NZ_JAERRF010000018.1"/>
</dbReference>
<keyword evidence="6" id="KW-1185">Reference proteome</keyword>
<evidence type="ECO:0000313" key="6">
    <source>
        <dbReference type="Proteomes" id="UP000634229"/>
    </source>
</evidence>
<feature type="region of interest" description="Disordered" evidence="4">
    <location>
        <begin position="330"/>
        <end position="421"/>
    </location>
</feature>
<evidence type="ECO:0000313" key="5">
    <source>
        <dbReference type="EMBL" id="MBL1100295.1"/>
    </source>
</evidence>
<dbReference type="EMBL" id="JAERRF010000018">
    <property type="protein sequence ID" value="MBL1100295.1"/>
    <property type="molecule type" value="Genomic_DNA"/>
</dbReference>
<protein>
    <recommendedName>
        <fullName evidence="7">WD40 repeat domain-containing protein</fullName>
    </recommendedName>
</protein>
<evidence type="ECO:0000256" key="3">
    <source>
        <dbReference type="PROSITE-ProRule" id="PRU00221"/>
    </source>
</evidence>
<proteinExistence type="predicted"/>
<organism evidence="5 6">
    <name type="scientific">Streptomyces coffeae</name>
    <dbReference type="NCBI Taxonomy" id="621382"/>
    <lineage>
        <taxon>Bacteria</taxon>
        <taxon>Bacillati</taxon>
        <taxon>Actinomycetota</taxon>
        <taxon>Actinomycetes</taxon>
        <taxon>Kitasatosporales</taxon>
        <taxon>Streptomycetaceae</taxon>
        <taxon>Streptomyces</taxon>
    </lineage>
</organism>
<feature type="repeat" description="WD" evidence="3">
    <location>
        <begin position="704"/>
        <end position="737"/>
    </location>
</feature>
<dbReference type="PANTHER" id="PTHR44129">
    <property type="entry name" value="WD REPEAT-CONTAINING PROTEIN POP1"/>
    <property type="match status" value="1"/>
</dbReference>
<dbReference type="Gene3D" id="2.130.10.10">
    <property type="entry name" value="YVTN repeat-like/Quinoprotein amine dehydrogenase"/>
    <property type="match status" value="3"/>
</dbReference>
<evidence type="ECO:0000256" key="2">
    <source>
        <dbReference type="ARBA" id="ARBA00022737"/>
    </source>
</evidence>
<dbReference type="Proteomes" id="UP000634229">
    <property type="component" value="Unassembled WGS sequence"/>
</dbReference>
<keyword evidence="2" id="KW-0677">Repeat</keyword>
<sequence>MNAEPRRPARLELDPGTAWLVSTKPGLLTAVSGEAAAPSAQVPVPDTRAAPRIDTHEGPGFVVVANASSSPKDGARGFVLDTTRMKVVGTRRFDAEDARIELSGRAAYEVHPSAGKVIPVRPPALGMSGRTVDFHSPISAVVPDGTGGLWVQLLASGRTVRVRGESARTVLRGEPRHDVLLTSGDGRVVVIDRTASTLTVLHTAGGHRQPSEMQLPLDTASRQRVAAAAVGPRNRLHLVITPSNDLLTVDLGTGRTLDRANLVAGAPHQFGTPVEDRGQVWVPDRSTGRMLRYDRATHKSLTPVTVSHGRAPMLRVFRRGGFVWANDPQGPSAMVAGGRAPTVFRKYPPMRRSGGHPSPTPSTPAAPAPSPDHASSSPRPERSARPTPSATTGPTAKPKPSDATSPPPTDGDEQTFPSLLTTYSGGSWGRFSPDGNALAVLGGDRSTITLWSMEKPSEHRRLSRFQPLGASETHGFVFPRDRRKMFVTGSGGVGIYDIGDPKNPREEHRWRYLENVPPSMNVLAVNPDATLMAYPSYVRFDQASQLKIGDTSDHSDLPEIDYGRSIGGEGSFIHGVEFSPTAPLLAVRVWDVSGQGVRVLHFLDLTDLAHAQSVSWTVRTGAPPRFTADGRLMAGPGTTTEISLWDVTDPAHPREHPVRNTARTVTATAFSPDGTMLALGDGNGKVTLWQVSGDGSVRRPVTLPGSRSEDISALDFSPDGHLLAVGSDDSVQLWKVG</sequence>
<dbReference type="InterPro" id="IPR011047">
    <property type="entry name" value="Quinoprotein_ADH-like_sf"/>
</dbReference>
<evidence type="ECO:0000256" key="1">
    <source>
        <dbReference type="ARBA" id="ARBA00022574"/>
    </source>
</evidence>
<feature type="repeat" description="WD" evidence="3">
    <location>
        <begin position="658"/>
        <end position="699"/>
    </location>
</feature>
<evidence type="ECO:0008006" key="7">
    <source>
        <dbReference type="Google" id="ProtNLM"/>
    </source>
</evidence>
<comment type="caution">
    <text evidence="5">The sequence shown here is derived from an EMBL/GenBank/DDBJ whole genome shotgun (WGS) entry which is preliminary data.</text>
</comment>
<name>A0ABS1NJS1_9ACTN</name>
<dbReference type="SMART" id="SM00320">
    <property type="entry name" value="WD40"/>
    <property type="match status" value="3"/>
</dbReference>
<gene>
    <name evidence="5" type="ORF">JK363_27195</name>
</gene>
<evidence type="ECO:0000256" key="4">
    <source>
        <dbReference type="SAM" id="MobiDB-lite"/>
    </source>
</evidence>
<dbReference type="PROSITE" id="PS50082">
    <property type="entry name" value="WD_REPEATS_2"/>
    <property type="match status" value="2"/>
</dbReference>
<accession>A0ABS1NJS1</accession>
<dbReference type="InterPro" id="IPR015943">
    <property type="entry name" value="WD40/YVTN_repeat-like_dom_sf"/>
</dbReference>
<feature type="compositionally biased region" description="Pro residues" evidence="4">
    <location>
        <begin position="358"/>
        <end position="370"/>
    </location>
</feature>
<dbReference type="SUPFAM" id="SSF50998">
    <property type="entry name" value="Quinoprotein alcohol dehydrogenase-like"/>
    <property type="match status" value="1"/>
</dbReference>